<feature type="site" description="Important for substrate specificity" evidence="3">
    <location>
        <position position="337"/>
    </location>
</feature>
<comment type="activity regulation">
    <text evidence="3">Inhibited by barbituric acid.</text>
</comment>
<dbReference type="Gene3D" id="3.30.1330.160">
    <property type="entry name" value="Cyanuric acid hydrolase/Barbituras, RU C"/>
    <property type="match status" value="1"/>
</dbReference>
<dbReference type="Pfam" id="PF09663">
    <property type="entry name" value="Amido_AtzD_TrzD"/>
    <property type="match status" value="1"/>
</dbReference>
<dbReference type="NCBIfam" id="TIGR02714">
    <property type="entry name" value="amido_AtzD_TrzD"/>
    <property type="match status" value="1"/>
</dbReference>
<feature type="binding site" evidence="3">
    <location>
        <begin position="86"/>
        <end position="87"/>
    </location>
    <ligand>
        <name>substrate</name>
    </ligand>
</feature>
<dbReference type="RefSeq" id="WP_181374789.1">
    <property type="nucleotide sequence ID" value="NZ_MG869615.1"/>
</dbReference>
<keyword evidence="2 3" id="KW-0378">Hydrolase</keyword>
<keyword evidence="4" id="KW-0614">Plasmid</keyword>
<dbReference type="GO" id="GO:0046872">
    <property type="term" value="F:metal ion binding"/>
    <property type="evidence" value="ECO:0007669"/>
    <property type="project" value="UniProtKB-UniRule"/>
</dbReference>
<comment type="function">
    <text evidence="3">Responsible for the hydrolysis of cyanuric acid, an intermediate formed during catabolism of s-triazine based compounds in herbicides such as atrazine and polymers such as melamine. Catalyzes the hydrolytic opening of the s-triazine ring of cyanuric acid (2,4,6-trihydroxy-s-triazine) to yield carbon dioxide and carboxybiuret, which spontaneously decarboxylates to biuret.</text>
</comment>
<gene>
    <name evidence="4" type="ORF">pE10SP1_p064</name>
</gene>
<feature type="binding site" evidence="3">
    <location>
        <begin position="244"/>
        <end position="245"/>
    </location>
    <ligand>
        <name>substrate</name>
    </ligand>
</feature>
<evidence type="ECO:0000256" key="1">
    <source>
        <dbReference type="ARBA" id="ARBA00010947"/>
    </source>
</evidence>
<feature type="binding site" evidence="3">
    <location>
        <position position="341"/>
    </location>
    <ligand>
        <name>substrate</name>
    </ligand>
</feature>
<comment type="catalytic activity">
    <reaction evidence="3">
        <text>cyanurate + H2O = 1-carboxybiuret + H(+)</text>
        <dbReference type="Rhea" id="RHEA:70363"/>
        <dbReference type="ChEBI" id="CHEBI:15377"/>
        <dbReference type="ChEBI" id="CHEBI:15378"/>
        <dbReference type="ChEBI" id="CHEBI:38028"/>
        <dbReference type="ChEBI" id="CHEBI:142864"/>
        <dbReference type="EC" id="3.5.2.15"/>
    </reaction>
</comment>
<evidence type="ECO:0000313" key="4">
    <source>
        <dbReference type="EMBL" id="AWD71998.1"/>
    </source>
</evidence>
<dbReference type="AlphaFoldDB" id="A0A2S1FHR5"/>
<dbReference type="InterPro" id="IPR043006">
    <property type="entry name" value="AtzD/Barbiturase_RUB"/>
</dbReference>
<comment type="caution">
    <text evidence="3">Lacks conserved residue(s) required for the propagation of feature annotation.</text>
</comment>
<dbReference type="UniPathway" id="UPA00008">
    <property type="reaction ID" value="UER00502"/>
</dbReference>
<feature type="binding site" evidence="3">
    <location>
        <position position="314"/>
    </location>
    <ligand>
        <name>Mg(2+)</name>
        <dbReference type="ChEBI" id="CHEBI:18420"/>
        <note>structural</note>
    </ligand>
</feature>
<keyword evidence="3" id="KW-0460">Magnesium</keyword>
<dbReference type="GO" id="GO:0019381">
    <property type="term" value="P:atrazine catabolic process"/>
    <property type="evidence" value="ECO:0007669"/>
    <property type="project" value="UniProtKB-UniRule"/>
</dbReference>
<name>A0A2S1FHR5_9BURK</name>
<feature type="region of interest" description="RU C" evidence="3">
    <location>
        <begin position="267"/>
        <end position="380"/>
    </location>
</feature>
<proteinExistence type="inferred from homology"/>
<dbReference type="InterPro" id="IPR043007">
    <property type="entry name" value="AtzD/Barbiturase_RUC"/>
</dbReference>
<accession>A0A2S1FHR5</accession>
<dbReference type="InterPro" id="IPR014086">
    <property type="entry name" value="AtzD/Barbiturase"/>
</dbReference>
<feature type="binding site" evidence="3">
    <location>
        <position position="368"/>
    </location>
    <ligand>
        <name>Mg(2+)</name>
        <dbReference type="ChEBI" id="CHEBI:18420"/>
        <note>structural</note>
    </ligand>
</feature>
<feature type="binding site" evidence="3">
    <location>
        <position position="55"/>
    </location>
    <ligand>
        <name>substrate</name>
    </ligand>
</feature>
<dbReference type="Gene3D" id="3.30.1330.170">
    <property type="entry name" value="Cyanuric acid hydrolase/Barbiturase, RU A"/>
    <property type="match status" value="1"/>
</dbReference>
<dbReference type="EMBL" id="MG869615">
    <property type="protein sequence ID" value="AWD71998.1"/>
    <property type="molecule type" value="Genomic_DNA"/>
</dbReference>
<feature type="binding site" evidence="3">
    <location>
        <position position="363"/>
    </location>
    <ligand>
        <name>Mg(2+)</name>
        <dbReference type="ChEBI" id="CHEBI:18420"/>
        <note>structural</note>
    </ligand>
</feature>
<organism evidence="4">
    <name type="scientific">Polaromonas sp. E10S</name>
    <dbReference type="NCBI Taxonomy" id="1840239"/>
    <lineage>
        <taxon>Bacteria</taxon>
        <taxon>Pseudomonadati</taxon>
        <taxon>Pseudomonadota</taxon>
        <taxon>Betaproteobacteria</taxon>
        <taxon>Burkholderiales</taxon>
        <taxon>Comamonadaceae</taxon>
        <taxon>Polaromonas</taxon>
    </lineage>
</organism>
<comment type="similarity">
    <text evidence="1 3">Belongs to the cyclic amide hydrolase (CyAH) family.</text>
</comment>
<dbReference type="InterPro" id="IPR043008">
    <property type="entry name" value="AtzD/Barbiturase_RUA"/>
</dbReference>
<feature type="binding site" evidence="3">
    <location>
        <position position="206"/>
    </location>
    <ligand>
        <name>substrate</name>
    </ligand>
</feature>
<dbReference type="EC" id="3.5.2.15" evidence="3"/>
<evidence type="ECO:0000256" key="2">
    <source>
        <dbReference type="ARBA" id="ARBA00022801"/>
    </source>
</evidence>
<dbReference type="HAMAP" id="MF_01989">
    <property type="entry name" value="Cyc_amidohydrol"/>
    <property type="match status" value="1"/>
</dbReference>
<comment type="pathway">
    <text evidence="3">Xenobiotic degradation; atrazine degradation; biuret from cyanurate: step 1/1.</text>
</comment>
<feature type="binding site" evidence="3">
    <location>
        <begin position="360"/>
        <end position="361"/>
    </location>
    <ligand>
        <name>substrate</name>
    </ligand>
</feature>
<sequence>MHSIRQAFVHRLSAASPSDVSALTEVVNQGLIQADAIVAILGKTEGNGCVNDFTRGLATLALKAAVSGLSGLSLEQVSTRVAFVMSGGTEGGLSPHWLVFEVREIAESLALKNMPATRSEAPPALAIGVAMTAEFKPEEIGRSAQIMATADAVRKAMLEAGITDPKDVHYVQVKCPLLTRQRIESAQARGETLVTQDTYLSMGFSRGASALGVALALGEIKPDQVSDASVCIDSSLYSGRASTSSGIELMQNQIMVLGNSAAWQGDLQIAHAVMSDALDVDAVSDALASLGLQPGRDLRDRERNTICAVLAKAEAAKCGLIRGRRHTMLDDSDIHSSRHARALVGGVLAGVFGETQLFVSGGAEHQGPDGGGPIAVIARF</sequence>
<reference evidence="4" key="1">
    <citation type="submission" date="2018-01" db="EMBL/GenBank/DDBJ databases">
        <title>Plasmids of psychrophilic Polaromonas spp. isolated from Arctic and Antarctic glaciers.</title>
        <authorList>
            <person name="Dziewit L."/>
            <person name="Ciok A."/>
        </authorList>
    </citation>
    <scope>NUCLEOTIDE SEQUENCE</scope>
    <source>
        <plasmid evidence="4">pE10SP1</plasmid>
    </source>
</reference>
<feature type="binding site" evidence="3">
    <location>
        <position position="367"/>
    </location>
    <ligand>
        <name>Mg(2+)</name>
        <dbReference type="ChEBI" id="CHEBI:18420"/>
        <note>structural</note>
    </ligand>
</feature>
<geneLocation type="plasmid" evidence="4">
    <name>pE10SP1</name>
</geneLocation>
<comment type="domain">
    <text evidence="3">The monomer structure is formed from three repeating units (RUs) that share the same structure as one another. The monomer, the active site and substrate all possess threefold rotational symmetry, to the extent that the active site possesses three potential Ser-Lys catalytic dyads. It is possible that any or all of the three active-site serines may act as nucleophile (albeit only one can do so per catalytic cycle).</text>
</comment>
<feature type="binding site" evidence="3">
    <location>
        <position position="371"/>
    </location>
    <ligand>
        <name>Mg(2+)</name>
        <dbReference type="ChEBI" id="CHEBI:18420"/>
        <note>structural</note>
    </ligand>
</feature>
<feature type="region of interest" description="RU B" evidence="3">
    <location>
        <begin position="124"/>
        <end position="261"/>
    </location>
</feature>
<comment type="subunit">
    <text evidence="3">Homotetramer.</text>
</comment>
<dbReference type="Gene3D" id="3.30.1330.180">
    <property type="entry name" value="Cyanuric acid hydrolase/Barbiturase, RU B"/>
    <property type="match status" value="1"/>
</dbReference>
<keyword evidence="3" id="KW-0479">Metal-binding</keyword>
<dbReference type="GO" id="GO:0018753">
    <property type="term" value="F:cyanuric acid amidohydrolase activity"/>
    <property type="evidence" value="ECO:0007669"/>
    <property type="project" value="UniProtKB-UniRule"/>
</dbReference>
<feature type="binding site" evidence="3">
    <location>
        <position position="366"/>
    </location>
    <ligand>
        <name>Mg(2+)</name>
        <dbReference type="ChEBI" id="CHEBI:18420"/>
        <note>structural</note>
    </ligand>
</feature>
<evidence type="ECO:0000256" key="3">
    <source>
        <dbReference type="HAMAP-Rule" id="MF_01989"/>
    </source>
</evidence>
<protein>
    <recommendedName>
        <fullName evidence="3">Cyanuric acid amidohydrolase</fullName>
        <shortName evidence="3">CAH</shortName>
        <ecNumber evidence="3">3.5.2.15</ecNumber>
    </recommendedName>
</protein>
<feature type="region of interest" description="RU A" evidence="3">
    <location>
        <begin position="1"/>
        <end position="106"/>
    </location>
</feature>
<feature type="active site" description="Nucleophile" evidence="3">
    <location>
        <position position="244"/>
    </location>
</feature>
<feature type="active site" evidence="3">
    <location>
        <position position="174"/>
    </location>
</feature>